<gene>
    <name evidence="2" type="ORF">Mterra_01794</name>
</gene>
<keyword evidence="1" id="KW-0732">Signal</keyword>
<comment type="caution">
    <text evidence="2">The sequence shown here is derived from an EMBL/GenBank/DDBJ whole genome shotgun (WGS) entry which is preliminary data.</text>
</comment>
<proteinExistence type="predicted"/>
<dbReference type="OrthoDB" id="9918183at2"/>
<dbReference type="EMBL" id="QXDL01000063">
    <property type="protein sequence ID" value="RIH85139.1"/>
    <property type="molecule type" value="Genomic_DNA"/>
</dbReference>
<feature type="chain" id="PRO_5017425628" evidence="1">
    <location>
        <begin position="23"/>
        <end position="466"/>
    </location>
</feature>
<feature type="signal peptide" evidence="1">
    <location>
        <begin position="1"/>
        <end position="22"/>
    </location>
</feature>
<name>A0A399EQ28_9DEIN</name>
<dbReference type="AlphaFoldDB" id="A0A399EQ28"/>
<sequence length="466" mass="47010">MTRTSIVLLGLLLAACNTSTPAGPPKINAFTATPASLPSGGGSVRLEWDVTGASSLDISGVGSVTPEGRGSKTVNVTASRTFTLTATNSAGSVSKDAAVTVSPAPSISVTPASSAFVAGDPGGSFDAVVTGSSAAVKWSLEGPGSLSSSTGPSVIYTPPAALSVLTTATLTAALEGTGLSASATLSVAPAVLTGGVLFYKADGSGTVGSLGAGGAFTPVKAYAAGGLPAGTTHFGKPYELYELFYSAADGSGALGTFDGTGAFRRLRTYAAGELPAAQDQVVSLNERLVFYKASTGTTLCGSYGPDYGFSNPVTQTGYSKDWNLVVRVNDANGVFFYKQPTGTGGYGTYDAACKWSYVYSSYSLSTNWSHILRTPGGVLFYRQSDGIGALVTFAANGAPTQTGTYVSGQLAKGWEQVVSTPAGVLFYKADGSGELGTFSGNTYAKVKSYAAGELPAGAERLARVGD</sequence>
<dbReference type="RefSeq" id="WP_119314909.1">
    <property type="nucleotide sequence ID" value="NZ_QXDL01000063.1"/>
</dbReference>
<keyword evidence="3" id="KW-1185">Reference proteome</keyword>
<evidence type="ECO:0000313" key="2">
    <source>
        <dbReference type="EMBL" id="RIH85139.1"/>
    </source>
</evidence>
<accession>A0A399EQ28</accession>
<reference evidence="2 3" key="1">
    <citation type="submission" date="2018-08" db="EMBL/GenBank/DDBJ databases">
        <title>Meiothermus terrae DSM 26712 genome sequencing project.</title>
        <authorList>
            <person name="Da Costa M.S."/>
            <person name="Albuquerque L."/>
            <person name="Raposo P."/>
            <person name="Froufe H.J.C."/>
            <person name="Barroso C.S."/>
            <person name="Egas C."/>
        </authorList>
    </citation>
    <scope>NUCLEOTIDE SEQUENCE [LARGE SCALE GENOMIC DNA]</scope>
    <source>
        <strain evidence="2 3">DSM 26712</strain>
    </source>
</reference>
<dbReference type="Proteomes" id="UP000265715">
    <property type="component" value="Unassembled WGS sequence"/>
</dbReference>
<organism evidence="2 3">
    <name type="scientific">Calidithermus terrae</name>
    <dbReference type="NCBI Taxonomy" id="1408545"/>
    <lineage>
        <taxon>Bacteria</taxon>
        <taxon>Thermotogati</taxon>
        <taxon>Deinococcota</taxon>
        <taxon>Deinococci</taxon>
        <taxon>Thermales</taxon>
        <taxon>Thermaceae</taxon>
        <taxon>Calidithermus</taxon>
    </lineage>
</organism>
<dbReference type="PROSITE" id="PS51257">
    <property type="entry name" value="PROKAR_LIPOPROTEIN"/>
    <property type="match status" value="1"/>
</dbReference>
<evidence type="ECO:0000256" key="1">
    <source>
        <dbReference type="SAM" id="SignalP"/>
    </source>
</evidence>
<protein>
    <submittedName>
        <fullName evidence="2">Uncharacterized protein</fullName>
    </submittedName>
</protein>
<evidence type="ECO:0000313" key="3">
    <source>
        <dbReference type="Proteomes" id="UP000265715"/>
    </source>
</evidence>